<name>A0ABQ5K5R6_9EUKA</name>
<feature type="compositionally biased region" description="Polar residues" evidence="1">
    <location>
        <begin position="1"/>
        <end position="10"/>
    </location>
</feature>
<keyword evidence="2" id="KW-0812">Transmembrane</keyword>
<comment type="caution">
    <text evidence="3">The sequence shown here is derived from an EMBL/GenBank/DDBJ whole genome shotgun (WGS) entry which is preliminary data.</text>
</comment>
<evidence type="ECO:0000313" key="3">
    <source>
        <dbReference type="EMBL" id="GKT26306.1"/>
    </source>
</evidence>
<evidence type="ECO:0000313" key="4">
    <source>
        <dbReference type="Proteomes" id="UP001057375"/>
    </source>
</evidence>
<dbReference type="Proteomes" id="UP001057375">
    <property type="component" value="Unassembled WGS sequence"/>
</dbReference>
<reference evidence="3" key="1">
    <citation type="submission" date="2022-03" db="EMBL/GenBank/DDBJ databases">
        <title>Draft genome sequence of Aduncisulcus paluster, a free-living microaerophilic Fornicata.</title>
        <authorList>
            <person name="Yuyama I."/>
            <person name="Kume K."/>
            <person name="Tamura T."/>
            <person name="Inagaki Y."/>
            <person name="Hashimoto T."/>
        </authorList>
    </citation>
    <scope>NUCLEOTIDE SEQUENCE</scope>
    <source>
        <strain evidence="3">NY0171</strain>
    </source>
</reference>
<accession>A0ABQ5K5R6</accession>
<proteinExistence type="predicted"/>
<sequence>MGNAFSSCSGKTKAIDAKPVDSKDDKKEVPTEKKVTKFFDMKSPIFWIIVSIILIALAVGVTLFIPLSSKSLPK</sequence>
<feature type="region of interest" description="Disordered" evidence="1">
    <location>
        <begin position="1"/>
        <end position="30"/>
    </location>
</feature>
<gene>
    <name evidence="3" type="ORF">ADUPG1_013316</name>
</gene>
<keyword evidence="2" id="KW-0472">Membrane</keyword>
<feature type="compositionally biased region" description="Basic and acidic residues" evidence="1">
    <location>
        <begin position="13"/>
        <end position="30"/>
    </location>
</feature>
<keyword evidence="2" id="KW-1133">Transmembrane helix</keyword>
<protein>
    <submittedName>
        <fullName evidence="3">Uncharacterized protein</fullName>
    </submittedName>
</protein>
<organism evidence="3 4">
    <name type="scientific">Aduncisulcus paluster</name>
    <dbReference type="NCBI Taxonomy" id="2918883"/>
    <lineage>
        <taxon>Eukaryota</taxon>
        <taxon>Metamonada</taxon>
        <taxon>Carpediemonas-like organisms</taxon>
        <taxon>Aduncisulcus</taxon>
    </lineage>
</organism>
<evidence type="ECO:0000256" key="1">
    <source>
        <dbReference type="SAM" id="MobiDB-lite"/>
    </source>
</evidence>
<evidence type="ECO:0000256" key="2">
    <source>
        <dbReference type="SAM" id="Phobius"/>
    </source>
</evidence>
<feature type="transmembrane region" description="Helical" evidence="2">
    <location>
        <begin position="45"/>
        <end position="67"/>
    </location>
</feature>
<dbReference type="EMBL" id="BQXS01012646">
    <property type="protein sequence ID" value="GKT26306.1"/>
    <property type="molecule type" value="Genomic_DNA"/>
</dbReference>
<keyword evidence="4" id="KW-1185">Reference proteome</keyword>